<feature type="compositionally biased region" description="Basic and acidic residues" evidence="1">
    <location>
        <begin position="22"/>
        <end position="32"/>
    </location>
</feature>
<evidence type="ECO:0000256" key="1">
    <source>
        <dbReference type="SAM" id="MobiDB-lite"/>
    </source>
</evidence>
<keyword evidence="3" id="KW-1185">Reference proteome</keyword>
<feature type="region of interest" description="Disordered" evidence="1">
    <location>
        <begin position="1"/>
        <end position="80"/>
    </location>
</feature>
<dbReference type="EMBL" id="CAKOES020000232">
    <property type="protein sequence ID" value="CAH2330092.1"/>
    <property type="molecule type" value="Genomic_DNA"/>
</dbReference>
<proteinExistence type="predicted"/>
<gene>
    <name evidence="2" type="ORF">PECUL_23A034944</name>
</gene>
<feature type="non-terminal residue" evidence="2">
    <location>
        <position position="1"/>
    </location>
</feature>
<organism evidence="2 3">
    <name type="scientific">Pelobates cultripes</name>
    <name type="common">Western spadefoot toad</name>
    <dbReference type="NCBI Taxonomy" id="61616"/>
    <lineage>
        <taxon>Eukaryota</taxon>
        <taxon>Metazoa</taxon>
        <taxon>Chordata</taxon>
        <taxon>Craniata</taxon>
        <taxon>Vertebrata</taxon>
        <taxon>Euteleostomi</taxon>
        <taxon>Amphibia</taxon>
        <taxon>Batrachia</taxon>
        <taxon>Anura</taxon>
        <taxon>Pelobatoidea</taxon>
        <taxon>Pelobatidae</taxon>
        <taxon>Pelobates</taxon>
    </lineage>
</organism>
<dbReference type="Proteomes" id="UP001295444">
    <property type="component" value="Unassembled WGS sequence"/>
</dbReference>
<reference evidence="2" key="1">
    <citation type="submission" date="2022-03" db="EMBL/GenBank/DDBJ databases">
        <authorList>
            <person name="Alioto T."/>
            <person name="Alioto T."/>
            <person name="Gomez Garrido J."/>
        </authorList>
    </citation>
    <scope>NUCLEOTIDE SEQUENCE</scope>
</reference>
<comment type="caution">
    <text evidence="2">The sequence shown here is derived from an EMBL/GenBank/DDBJ whole genome shotgun (WGS) entry which is preliminary data.</text>
</comment>
<sequence>LKQHGRTSVKLPQHWGRSTTKRTTEHKIKVPKDPQCLRGRNRKLPKKNERPFLWPDPPRKNRGETGGLVQDGDGDCSREGSMSLTTSITSLAEQPLTTTSMRLMLAELADNFQLL</sequence>
<evidence type="ECO:0000313" key="2">
    <source>
        <dbReference type="EMBL" id="CAH2330092.1"/>
    </source>
</evidence>
<dbReference type="AlphaFoldDB" id="A0AAD1TQN0"/>
<evidence type="ECO:0000313" key="3">
    <source>
        <dbReference type="Proteomes" id="UP001295444"/>
    </source>
</evidence>
<protein>
    <submittedName>
        <fullName evidence="2">Uncharacterized protein</fullName>
    </submittedName>
</protein>
<accession>A0AAD1TQN0</accession>
<name>A0AAD1TQN0_PELCU</name>